<protein>
    <submittedName>
        <fullName evidence="1">Unannotated protein</fullName>
    </submittedName>
</protein>
<reference evidence="1" key="1">
    <citation type="submission" date="2020-05" db="EMBL/GenBank/DDBJ databases">
        <authorList>
            <person name="Chiriac C."/>
            <person name="Salcher M."/>
            <person name="Ghai R."/>
            <person name="Kavagutti S V."/>
        </authorList>
    </citation>
    <scope>NUCLEOTIDE SEQUENCE</scope>
</reference>
<sequence length="84" mass="9333">MLELQQLSGELDVGERAPTEFEVEVGVLTKRDAFGFDPRLHPTDVPAFLLGKPAGREWRPIVAPAARTPRRILNRSAAENEPVE</sequence>
<proteinExistence type="predicted"/>
<accession>A0A6J5YJT8</accession>
<evidence type="ECO:0000313" key="1">
    <source>
        <dbReference type="EMBL" id="CAB4323899.1"/>
    </source>
</evidence>
<name>A0A6J5YJT8_9ZZZZ</name>
<dbReference type="EMBL" id="CAEMXZ010000083">
    <property type="protein sequence ID" value="CAB4323899.1"/>
    <property type="molecule type" value="Genomic_DNA"/>
</dbReference>
<dbReference type="AlphaFoldDB" id="A0A6J5YJT8"/>
<gene>
    <name evidence="1" type="ORF">UFOPK1392_01661</name>
</gene>
<organism evidence="1">
    <name type="scientific">freshwater metagenome</name>
    <dbReference type="NCBI Taxonomy" id="449393"/>
    <lineage>
        <taxon>unclassified sequences</taxon>
        <taxon>metagenomes</taxon>
        <taxon>ecological metagenomes</taxon>
    </lineage>
</organism>